<evidence type="ECO:0000256" key="6">
    <source>
        <dbReference type="ARBA" id="ARBA00022801"/>
    </source>
</evidence>
<keyword evidence="3" id="KW-0964">Secreted</keyword>
<comment type="subcellular location">
    <subcellularLocation>
        <location evidence="1">Secreted</location>
    </subcellularLocation>
</comment>
<dbReference type="GO" id="GO:0004540">
    <property type="term" value="F:RNA nuclease activity"/>
    <property type="evidence" value="ECO:0007669"/>
    <property type="project" value="TreeGrafter"/>
</dbReference>
<protein>
    <recommendedName>
        <fullName evidence="9">Ribonuclease A-domain domain-containing protein</fullName>
    </recommendedName>
</protein>
<keyword evidence="4 8" id="KW-0540">Nuclease</keyword>
<dbReference type="SUPFAM" id="SSF54076">
    <property type="entry name" value="RNase A-like"/>
    <property type="match status" value="1"/>
</dbReference>
<evidence type="ECO:0000313" key="11">
    <source>
        <dbReference type="Proteomes" id="UP000265040"/>
    </source>
</evidence>
<dbReference type="GO" id="GO:0003676">
    <property type="term" value="F:nucleic acid binding"/>
    <property type="evidence" value="ECO:0007669"/>
    <property type="project" value="InterPro"/>
</dbReference>
<comment type="similarity">
    <text evidence="2 8">Belongs to the pancreatic ribonuclease family.</text>
</comment>
<evidence type="ECO:0000256" key="2">
    <source>
        <dbReference type="ARBA" id="ARBA00005600"/>
    </source>
</evidence>
<dbReference type="SMART" id="SM00092">
    <property type="entry name" value="RNAse_Pc"/>
    <property type="match status" value="1"/>
</dbReference>
<dbReference type="InterPro" id="IPR023412">
    <property type="entry name" value="RNaseA_domain"/>
</dbReference>
<organism evidence="10 11">
    <name type="scientific">Anabas testudineus</name>
    <name type="common">Climbing perch</name>
    <name type="synonym">Anthias testudineus</name>
    <dbReference type="NCBI Taxonomy" id="64144"/>
    <lineage>
        <taxon>Eukaryota</taxon>
        <taxon>Metazoa</taxon>
        <taxon>Chordata</taxon>
        <taxon>Craniata</taxon>
        <taxon>Vertebrata</taxon>
        <taxon>Euteleostomi</taxon>
        <taxon>Actinopterygii</taxon>
        <taxon>Neopterygii</taxon>
        <taxon>Teleostei</taxon>
        <taxon>Neoteleostei</taxon>
        <taxon>Acanthomorphata</taxon>
        <taxon>Anabantaria</taxon>
        <taxon>Anabantiformes</taxon>
        <taxon>Anabantoidei</taxon>
        <taxon>Anabantidae</taxon>
        <taxon>Anabas</taxon>
    </lineage>
</organism>
<dbReference type="OMA" id="FIHGNKG"/>
<name>A0A3Q1HHD9_ANATE</name>
<dbReference type="GO" id="GO:0005576">
    <property type="term" value="C:extracellular region"/>
    <property type="evidence" value="ECO:0007669"/>
    <property type="project" value="UniProtKB-SubCell"/>
</dbReference>
<dbReference type="GeneID" id="113160704"/>
<feature type="domain" description="Ribonuclease A-domain" evidence="9">
    <location>
        <begin position="24"/>
        <end position="140"/>
    </location>
</feature>
<dbReference type="InParanoid" id="A0A3Q1HHD9"/>
<evidence type="ECO:0000256" key="7">
    <source>
        <dbReference type="ARBA" id="ARBA00023157"/>
    </source>
</evidence>
<dbReference type="GeneTree" id="ENSGT00940000157645"/>
<keyword evidence="11" id="KW-1185">Reference proteome</keyword>
<dbReference type="InterPro" id="IPR036816">
    <property type="entry name" value="RNaseA-like_dom_sf"/>
</dbReference>
<dbReference type="Gene3D" id="3.10.130.10">
    <property type="entry name" value="Ribonuclease A-like domain"/>
    <property type="match status" value="1"/>
</dbReference>
<accession>A0A3Q1HHD9</accession>
<reference evidence="10" key="3">
    <citation type="submission" date="2025-09" db="UniProtKB">
        <authorList>
            <consortium name="Ensembl"/>
        </authorList>
    </citation>
    <scope>IDENTIFICATION</scope>
</reference>
<sequence>MEIRFVCLLLVLLGTIVLSQDANIRPRYEKFINQHINGQMRENRCDDVIRSRRITQTNSNDCKETNTFIRAGTGLVRGICGDAGAPYGLMRRSLKPFNVVVCKLKNQSRYPHCQYRGQDRTRYIVIACDQGFPVHFEEDIILNN</sequence>
<keyword evidence="8" id="KW-0732">Signal</keyword>
<dbReference type="GO" id="GO:0050830">
    <property type="term" value="P:defense response to Gram-positive bacterium"/>
    <property type="evidence" value="ECO:0007669"/>
    <property type="project" value="TreeGrafter"/>
</dbReference>
<feature type="chain" id="PRO_5043094145" description="Ribonuclease A-domain domain-containing protein" evidence="8">
    <location>
        <begin position="20"/>
        <end position="144"/>
    </location>
</feature>
<evidence type="ECO:0000313" key="10">
    <source>
        <dbReference type="Ensembl" id="ENSATEP00000004348.2"/>
    </source>
</evidence>
<evidence type="ECO:0000256" key="4">
    <source>
        <dbReference type="ARBA" id="ARBA00022722"/>
    </source>
</evidence>
<keyword evidence="7" id="KW-1015">Disulfide bond</keyword>
<feature type="signal peptide" evidence="8">
    <location>
        <begin position="1"/>
        <end position="19"/>
    </location>
</feature>
<dbReference type="AlphaFoldDB" id="A0A3Q1HHD9"/>
<dbReference type="GO" id="GO:0050829">
    <property type="term" value="P:defense response to Gram-negative bacterium"/>
    <property type="evidence" value="ECO:0007669"/>
    <property type="project" value="TreeGrafter"/>
</dbReference>
<dbReference type="InterPro" id="IPR001427">
    <property type="entry name" value="RNaseA"/>
</dbReference>
<dbReference type="RefSeq" id="XP_026213875.1">
    <property type="nucleotide sequence ID" value="XM_026358090.1"/>
</dbReference>
<evidence type="ECO:0000256" key="8">
    <source>
        <dbReference type="RuleBase" id="RU000651"/>
    </source>
</evidence>
<evidence type="ECO:0000256" key="1">
    <source>
        <dbReference type="ARBA" id="ARBA00004613"/>
    </source>
</evidence>
<dbReference type="PANTHER" id="PTHR11437">
    <property type="entry name" value="RIBONUCLEASE"/>
    <property type="match status" value="1"/>
</dbReference>
<dbReference type="CDD" id="cd06265">
    <property type="entry name" value="RNase_A_canonical"/>
    <property type="match status" value="1"/>
</dbReference>
<evidence type="ECO:0000256" key="3">
    <source>
        <dbReference type="ARBA" id="ARBA00022525"/>
    </source>
</evidence>
<dbReference type="InterPro" id="IPR023411">
    <property type="entry name" value="RNaseA_AS"/>
</dbReference>
<dbReference type="GO" id="GO:0016787">
    <property type="term" value="F:hydrolase activity"/>
    <property type="evidence" value="ECO:0007669"/>
    <property type="project" value="UniProtKB-KW"/>
</dbReference>
<keyword evidence="6 8" id="KW-0378">Hydrolase</keyword>
<dbReference type="PANTHER" id="PTHR11437:SF10">
    <property type="entry name" value="ANGIOGENIN-RELATED"/>
    <property type="match status" value="1"/>
</dbReference>
<reference evidence="10" key="2">
    <citation type="submission" date="2025-08" db="UniProtKB">
        <authorList>
            <consortium name="Ensembl"/>
        </authorList>
    </citation>
    <scope>IDENTIFICATION</scope>
</reference>
<proteinExistence type="inferred from homology"/>
<keyword evidence="5 8" id="KW-0255">Endonuclease</keyword>
<evidence type="ECO:0000256" key="5">
    <source>
        <dbReference type="ARBA" id="ARBA00022759"/>
    </source>
</evidence>
<dbReference type="Proteomes" id="UP000265040">
    <property type="component" value="Chromosome 10"/>
</dbReference>
<dbReference type="PROSITE" id="PS00127">
    <property type="entry name" value="RNASE_PANCREATIC"/>
    <property type="match status" value="1"/>
</dbReference>
<dbReference type="Pfam" id="PF00074">
    <property type="entry name" value="RnaseA"/>
    <property type="match status" value="1"/>
</dbReference>
<reference evidence="10" key="1">
    <citation type="submission" date="2021-04" db="EMBL/GenBank/DDBJ databases">
        <authorList>
            <consortium name="Wellcome Sanger Institute Data Sharing"/>
        </authorList>
    </citation>
    <scope>NUCLEOTIDE SEQUENCE [LARGE SCALE GENOMIC DNA]</scope>
</reference>
<dbReference type="GO" id="GO:0001525">
    <property type="term" value="P:angiogenesis"/>
    <property type="evidence" value="ECO:0007669"/>
    <property type="project" value="TreeGrafter"/>
</dbReference>
<dbReference type="GO" id="GO:0004519">
    <property type="term" value="F:endonuclease activity"/>
    <property type="evidence" value="ECO:0007669"/>
    <property type="project" value="UniProtKB-KW"/>
</dbReference>
<evidence type="ECO:0000259" key="9">
    <source>
        <dbReference type="SMART" id="SM00092"/>
    </source>
</evidence>
<dbReference type="Ensembl" id="ENSATET00000004384.3">
    <property type="protein sequence ID" value="ENSATEP00000004348.2"/>
    <property type="gene ID" value="ENSATEG00000003020.3"/>
</dbReference>
<dbReference type="FunCoup" id="A0A3Q1HHD9">
    <property type="interactions" value="1071"/>
</dbReference>